<evidence type="ECO:0000313" key="18">
    <source>
        <dbReference type="EMBL" id="CAA7016982.1"/>
    </source>
</evidence>
<evidence type="ECO:0000313" key="19">
    <source>
        <dbReference type="Proteomes" id="UP000467841"/>
    </source>
</evidence>
<feature type="domain" description="Reverse transcriptase" evidence="16">
    <location>
        <begin position="1"/>
        <end position="259"/>
    </location>
</feature>
<dbReference type="EMBL" id="CACVBM020000277">
    <property type="protein sequence ID" value="CAA7016982.1"/>
    <property type="molecule type" value="Genomic_DNA"/>
</dbReference>
<dbReference type="GO" id="GO:0004519">
    <property type="term" value="F:endonuclease activity"/>
    <property type="evidence" value="ECO:0007669"/>
    <property type="project" value="UniProtKB-KW"/>
</dbReference>
<dbReference type="PROSITE" id="PS50994">
    <property type="entry name" value="INTEGRASE"/>
    <property type="match status" value="1"/>
</dbReference>
<dbReference type="GO" id="GO:0003677">
    <property type="term" value="F:DNA binding"/>
    <property type="evidence" value="ECO:0007669"/>
    <property type="project" value="UniProtKB-KW"/>
</dbReference>
<dbReference type="InterPro" id="IPR036397">
    <property type="entry name" value="RNaseH_sf"/>
</dbReference>
<dbReference type="GO" id="GO:0015074">
    <property type="term" value="P:DNA integration"/>
    <property type="evidence" value="ECO:0007669"/>
    <property type="project" value="UniProtKB-KW"/>
</dbReference>
<dbReference type="InterPro" id="IPR000477">
    <property type="entry name" value="RT_dom"/>
</dbReference>
<dbReference type="InterPro" id="IPR050951">
    <property type="entry name" value="Retrovirus_Pol_polyprotein"/>
</dbReference>
<keyword evidence="9" id="KW-0460">Magnesium</keyword>
<dbReference type="Pfam" id="PF24626">
    <property type="entry name" value="SH3_Tf2-1"/>
    <property type="match status" value="1"/>
</dbReference>
<evidence type="ECO:0000256" key="1">
    <source>
        <dbReference type="ARBA" id="ARBA00022670"/>
    </source>
</evidence>
<dbReference type="GO" id="GO:0004190">
    <property type="term" value="F:aspartic-type endopeptidase activity"/>
    <property type="evidence" value="ECO:0007669"/>
    <property type="project" value="UniProtKB-KW"/>
</dbReference>
<dbReference type="InterPro" id="IPR023780">
    <property type="entry name" value="Chromo_domain"/>
</dbReference>
<dbReference type="SUPFAM" id="SSF54160">
    <property type="entry name" value="Chromo domain-like"/>
    <property type="match status" value="1"/>
</dbReference>
<dbReference type="AlphaFoldDB" id="A0A6D2HST9"/>
<keyword evidence="15" id="KW-0511">Multifunctional enzyme</keyword>
<dbReference type="PANTHER" id="PTHR37984">
    <property type="entry name" value="PROTEIN CBG26694"/>
    <property type="match status" value="1"/>
</dbReference>
<keyword evidence="10" id="KW-0229">DNA integration</keyword>
<keyword evidence="19" id="KW-1185">Reference proteome</keyword>
<feature type="domain" description="Integrase catalytic" evidence="17">
    <location>
        <begin position="582"/>
        <end position="746"/>
    </location>
</feature>
<dbReference type="InterPro" id="IPR041588">
    <property type="entry name" value="Integrase_H2C2"/>
</dbReference>
<accession>A0A6D2HST9</accession>
<dbReference type="Pfam" id="PF17919">
    <property type="entry name" value="RT_RNaseH_2"/>
    <property type="match status" value="1"/>
</dbReference>
<dbReference type="Gene3D" id="2.40.50.40">
    <property type="match status" value="1"/>
</dbReference>
<dbReference type="InterPro" id="IPR016197">
    <property type="entry name" value="Chromo-like_dom_sf"/>
</dbReference>
<dbReference type="Proteomes" id="UP000467841">
    <property type="component" value="Unassembled WGS sequence"/>
</dbReference>
<dbReference type="InterPro" id="IPR056924">
    <property type="entry name" value="SH3_Tf2-1"/>
</dbReference>
<evidence type="ECO:0000256" key="11">
    <source>
        <dbReference type="ARBA" id="ARBA00022918"/>
    </source>
</evidence>
<evidence type="ECO:0000256" key="13">
    <source>
        <dbReference type="ARBA" id="ARBA00023125"/>
    </source>
</evidence>
<reference evidence="18" key="1">
    <citation type="submission" date="2020-01" db="EMBL/GenBank/DDBJ databases">
        <authorList>
            <person name="Mishra B."/>
        </authorList>
    </citation>
    <scope>NUCLEOTIDE SEQUENCE [LARGE SCALE GENOMIC DNA]</scope>
</reference>
<dbReference type="InterPro" id="IPR012337">
    <property type="entry name" value="RNaseH-like_sf"/>
</dbReference>
<dbReference type="Gene3D" id="1.10.340.70">
    <property type="match status" value="1"/>
</dbReference>
<dbReference type="Pfam" id="PF00385">
    <property type="entry name" value="Chromo"/>
    <property type="match status" value="1"/>
</dbReference>
<dbReference type="FunFam" id="3.10.10.10:FF:000007">
    <property type="entry name" value="Retrovirus-related Pol polyprotein from transposon 17.6-like Protein"/>
    <property type="match status" value="1"/>
</dbReference>
<dbReference type="CDD" id="cd01647">
    <property type="entry name" value="RT_LTR"/>
    <property type="match status" value="1"/>
</dbReference>
<keyword evidence="2" id="KW-0808">Transferase</keyword>
<evidence type="ECO:0000256" key="3">
    <source>
        <dbReference type="ARBA" id="ARBA00022695"/>
    </source>
</evidence>
<dbReference type="Gene3D" id="3.30.420.10">
    <property type="entry name" value="Ribonuclease H-like superfamily/Ribonuclease H"/>
    <property type="match status" value="1"/>
</dbReference>
<name>A0A6D2HST9_9BRAS</name>
<comment type="caution">
    <text evidence="18">The sequence shown here is derived from an EMBL/GenBank/DDBJ whole genome shotgun (WGS) entry which is preliminary data.</text>
</comment>
<keyword evidence="7" id="KW-0255">Endonuclease</keyword>
<keyword evidence="13" id="KW-0238">DNA-binding</keyword>
<keyword evidence="8" id="KW-0378">Hydrolase</keyword>
<evidence type="ECO:0000256" key="7">
    <source>
        <dbReference type="ARBA" id="ARBA00022759"/>
    </source>
</evidence>
<dbReference type="InterPro" id="IPR001584">
    <property type="entry name" value="Integrase_cat-core"/>
</dbReference>
<evidence type="ECO:0000256" key="2">
    <source>
        <dbReference type="ARBA" id="ARBA00022679"/>
    </source>
</evidence>
<sequence length="976" mass="112480">MSFIYNGEKVTLYGDQELIAAGRSFKQMETQKWVEYAELDTEMGELNGLEMSQEVPEKIQRLLDQYPEVFSEPTQLPPVRGREHAINLMAGTGPISVRPYRYPHAYKEEMEKLVSEMLKAADKFPIPLIDQLLDELHGAKYFSKLDLRAGYHQIRMLERDVEKTAFRTTNGYYEFLVMPFGLTNAPSTFQALMNELFRPFLGHFVLVSFDDILVFSASQEEHEAQLKIVMDIFVENKLFANKKNCLFGQTQVEYLGHIISDQGVATDPSKTQAMKDWPNPKTVKELRGFLGLTGYYRRFVKGYGSIARPLTDLLKKDNFEWTSCTQQAFEELKKAMMTAPVSALPDFSEVFVVESDASGFGVGAVLMQNQKPIAYFSSGLTYREQIKPIYERELMAIVLAIQKWRHYLLGRRFIVHTDQKSLKFLLEQREVSMEYQKWLIKLLGFEFDIVYKPGVENKAADVPANLQLQDIYKEITEDVQIQEQVTRVLEGKEEKKEYAVVEGRLMKNGRLVIPRSSSHIPLILKEFHAGVIGGHSGILKTMKRIHSTFYWKRMVKDIQKFVKECDICQRHKYSTLRPAGLLQPLPVPNQIWEDISMDFVEGLPVSQGVNVILVVVDRLSKGAHFLRLKHLFTAIDVASRFVQEVVRLHGFPRSIVSDRDRIFLSSFWRELFHQAGTHLKFSTAFHPQTDGQTEVLNRCLETYLCCFASSHPKSWAKFLCWAELSYNTNFHTAIGTTLFQVMYGRAAPSLLRFEEKSTANFDLEVMLEERDEMLTALKYHLVQAQAQMKNNADKHRRELLFEAGDKVFLKLRPYRQQSVSKRLYQKLAARFYGPFEVLERIGSVAYRLKLPAESRIHNVFHVSQLKPVLGTGHQVSLLPESFDHRPELIIEPASIIETRYDNGGHLEALVQWKDLPAHEKTWVRASELLKDFPELEDKLLLDEGGNVRLLNRFVRKKRKSGLAITREGETLIDAED</sequence>
<dbReference type="Gene3D" id="3.30.70.270">
    <property type="match status" value="2"/>
</dbReference>
<dbReference type="PANTHER" id="PTHR37984:SF5">
    <property type="entry name" value="PROTEIN NYNRIN-LIKE"/>
    <property type="match status" value="1"/>
</dbReference>
<keyword evidence="14" id="KW-0233">DNA recombination</keyword>
<dbReference type="GO" id="GO:0006310">
    <property type="term" value="P:DNA recombination"/>
    <property type="evidence" value="ECO:0007669"/>
    <property type="project" value="UniProtKB-KW"/>
</dbReference>
<keyword evidence="4" id="KW-0540">Nuclease</keyword>
<keyword evidence="6" id="KW-0064">Aspartyl protease</keyword>
<protein>
    <recommendedName>
        <fullName evidence="20">Integrase catalytic domain-containing protein</fullName>
    </recommendedName>
</protein>
<keyword evidence="12" id="KW-0239">DNA-directed DNA polymerase</keyword>
<dbReference type="FunFam" id="1.10.340.70:FF:000001">
    <property type="entry name" value="Retrovirus-related Pol polyprotein from transposon gypsy-like Protein"/>
    <property type="match status" value="1"/>
</dbReference>
<proteinExistence type="predicted"/>
<dbReference type="SUPFAM" id="SSF53098">
    <property type="entry name" value="Ribonuclease H-like"/>
    <property type="match status" value="1"/>
</dbReference>
<dbReference type="InterPro" id="IPR041577">
    <property type="entry name" value="RT_RNaseH_2"/>
</dbReference>
<dbReference type="OrthoDB" id="2013610at2759"/>
<gene>
    <name evidence="18" type="ORF">MERR_LOCUS4217</name>
</gene>
<evidence type="ECO:0000256" key="10">
    <source>
        <dbReference type="ARBA" id="ARBA00022908"/>
    </source>
</evidence>
<dbReference type="CDD" id="cd09274">
    <property type="entry name" value="RNase_HI_RT_Ty3"/>
    <property type="match status" value="1"/>
</dbReference>
<evidence type="ECO:0000256" key="15">
    <source>
        <dbReference type="ARBA" id="ARBA00023268"/>
    </source>
</evidence>
<keyword evidence="11" id="KW-0695">RNA-directed DNA polymerase</keyword>
<evidence type="ECO:0000256" key="14">
    <source>
        <dbReference type="ARBA" id="ARBA00023172"/>
    </source>
</evidence>
<dbReference type="GO" id="GO:0003887">
    <property type="term" value="F:DNA-directed DNA polymerase activity"/>
    <property type="evidence" value="ECO:0007669"/>
    <property type="project" value="UniProtKB-KW"/>
</dbReference>
<dbReference type="FunFam" id="3.10.20.370:FF:000001">
    <property type="entry name" value="Retrovirus-related Pol polyprotein from transposon 17.6-like protein"/>
    <property type="match status" value="1"/>
</dbReference>
<dbReference type="Gene3D" id="3.10.20.370">
    <property type="match status" value="1"/>
</dbReference>
<dbReference type="PROSITE" id="PS50878">
    <property type="entry name" value="RT_POL"/>
    <property type="match status" value="1"/>
</dbReference>
<keyword evidence="5" id="KW-0479">Metal-binding</keyword>
<keyword evidence="3" id="KW-0548">Nucleotidyltransferase</keyword>
<dbReference type="GO" id="GO:0003964">
    <property type="term" value="F:RNA-directed DNA polymerase activity"/>
    <property type="evidence" value="ECO:0007669"/>
    <property type="project" value="UniProtKB-KW"/>
</dbReference>
<evidence type="ECO:0000256" key="5">
    <source>
        <dbReference type="ARBA" id="ARBA00022723"/>
    </source>
</evidence>
<dbReference type="Pfam" id="PF00078">
    <property type="entry name" value="RVT_1"/>
    <property type="match status" value="1"/>
</dbReference>
<dbReference type="Pfam" id="PF17921">
    <property type="entry name" value="Integrase_H2C2"/>
    <property type="match status" value="1"/>
</dbReference>
<keyword evidence="1" id="KW-0645">Protease</keyword>
<organism evidence="18 19">
    <name type="scientific">Microthlaspi erraticum</name>
    <dbReference type="NCBI Taxonomy" id="1685480"/>
    <lineage>
        <taxon>Eukaryota</taxon>
        <taxon>Viridiplantae</taxon>
        <taxon>Streptophyta</taxon>
        <taxon>Embryophyta</taxon>
        <taxon>Tracheophyta</taxon>
        <taxon>Spermatophyta</taxon>
        <taxon>Magnoliopsida</taxon>
        <taxon>eudicotyledons</taxon>
        <taxon>Gunneridae</taxon>
        <taxon>Pentapetalae</taxon>
        <taxon>rosids</taxon>
        <taxon>malvids</taxon>
        <taxon>Brassicales</taxon>
        <taxon>Brassicaceae</taxon>
        <taxon>Coluteocarpeae</taxon>
        <taxon>Microthlaspi</taxon>
    </lineage>
</organism>
<dbReference type="SUPFAM" id="SSF56672">
    <property type="entry name" value="DNA/RNA polymerases"/>
    <property type="match status" value="1"/>
</dbReference>
<dbReference type="GO" id="GO:0006508">
    <property type="term" value="P:proteolysis"/>
    <property type="evidence" value="ECO:0007669"/>
    <property type="project" value="UniProtKB-KW"/>
</dbReference>
<evidence type="ECO:0000256" key="8">
    <source>
        <dbReference type="ARBA" id="ARBA00022801"/>
    </source>
</evidence>
<dbReference type="Gene3D" id="3.10.10.10">
    <property type="entry name" value="HIV Type 1 Reverse Transcriptase, subunit A, domain 1"/>
    <property type="match status" value="1"/>
</dbReference>
<dbReference type="InterPro" id="IPR043502">
    <property type="entry name" value="DNA/RNA_pol_sf"/>
</dbReference>
<evidence type="ECO:0000259" key="16">
    <source>
        <dbReference type="PROSITE" id="PS50878"/>
    </source>
</evidence>
<dbReference type="InterPro" id="IPR043128">
    <property type="entry name" value="Rev_trsase/Diguanyl_cyclase"/>
</dbReference>
<evidence type="ECO:0000256" key="6">
    <source>
        <dbReference type="ARBA" id="ARBA00022750"/>
    </source>
</evidence>
<evidence type="ECO:0000259" key="17">
    <source>
        <dbReference type="PROSITE" id="PS50994"/>
    </source>
</evidence>
<dbReference type="GO" id="GO:0046872">
    <property type="term" value="F:metal ion binding"/>
    <property type="evidence" value="ECO:0007669"/>
    <property type="project" value="UniProtKB-KW"/>
</dbReference>
<evidence type="ECO:0000256" key="4">
    <source>
        <dbReference type="ARBA" id="ARBA00022722"/>
    </source>
</evidence>
<evidence type="ECO:0008006" key="20">
    <source>
        <dbReference type="Google" id="ProtNLM"/>
    </source>
</evidence>
<evidence type="ECO:0000256" key="12">
    <source>
        <dbReference type="ARBA" id="ARBA00022932"/>
    </source>
</evidence>
<evidence type="ECO:0000256" key="9">
    <source>
        <dbReference type="ARBA" id="ARBA00022842"/>
    </source>
</evidence>
<dbReference type="FunFam" id="3.30.70.270:FF:000020">
    <property type="entry name" value="Transposon Tf2-6 polyprotein-like Protein"/>
    <property type="match status" value="1"/>
</dbReference>